<evidence type="ECO:0000313" key="2">
    <source>
        <dbReference type="Proteomes" id="UP001059596"/>
    </source>
</evidence>
<sequence>MDCGGCEFLGILEGRGNWLQKGTSKRLAWLSVCIVGPAERSERIQLQIAAIACRPQS</sequence>
<dbReference type="AlphaFoldDB" id="A0A9P9YTJ5"/>
<keyword evidence="2" id="KW-1185">Reference proteome</keyword>
<gene>
    <name evidence="1" type="ORF">M5D96_003926</name>
</gene>
<accession>A0A9P9YTJ5</accession>
<proteinExistence type="predicted"/>
<reference evidence="1" key="1">
    <citation type="journal article" date="2023" name="Genome Biol. Evol.">
        <title>Long-read-based Genome Assembly of Drosophila gunungcola Reveals Fewer Chemosensory Genes in Flower-breeding Species.</title>
        <authorList>
            <person name="Negi A."/>
            <person name="Liao B.Y."/>
            <person name="Yeh S.D."/>
        </authorList>
    </citation>
    <scope>NUCLEOTIDE SEQUENCE</scope>
    <source>
        <strain evidence="1">Sukarami</strain>
    </source>
</reference>
<dbReference type="Proteomes" id="UP001059596">
    <property type="component" value="Unassembled WGS sequence"/>
</dbReference>
<comment type="caution">
    <text evidence="1">The sequence shown here is derived from an EMBL/GenBank/DDBJ whole genome shotgun (WGS) entry which is preliminary data.</text>
</comment>
<organism evidence="1 2">
    <name type="scientific">Drosophila gunungcola</name>
    <name type="common">fruit fly</name>
    <dbReference type="NCBI Taxonomy" id="103775"/>
    <lineage>
        <taxon>Eukaryota</taxon>
        <taxon>Metazoa</taxon>
        <taxon>Ecdysozoa</taxon>
        <taxon>Arthropoda</taxon>
        <taxon>Hexapoda</taxon>
        <taxon>Insecta</taxon>
        <taxon>Pterygota</taxon>
        <taxon>Neoptera</taxon>
        <taxon>Endopterygota</taxon>
        <taxon>Diptera</taxon>
        <taxon>Brachycera</taxon>
        <taxon>Muscomorpha</taxon>
        <taxon>Ephydroidea</taxon>
        <taxon>Drosophilidae</taxon>
        <taxon>Drosophila</taxon>
        <taxon>Sophophora</taxon>
    </lineage>
</organism>
<name>A0A9P9YTJ5_9MUSC</name>
<protein>
    <submittedName>
        <fullName evidence="1">Uncharacterized protein</fullName>
    </submittedName>
</protein>
<evidence type="ECO:0000313" key="1">
    <source>
        <dbReference type="EMBL" id="KAI8042613.1"/>
    </source>
</evidence>
<dbReference type="EMBL" id="JAMKOV010000002">
    <property type="protein sequence ID" value="KAI8042613.1"/>
    <property type="molecule type" value="Genomic_DNA"/>
</dbReference>